<evidence type="ECO:0000256" key="14">
    <source>
        <dbReference type="ARBA" id="ARBA00048212"/>
    </source>
</evidence>
<evidence type="ECO:0000256" key="17">
    <source>
        <dbReference type="PIRSR" id="PIRSR006468-1"/>
    </source>
</evidence>
<evidence type="ECO:0000256" key="5">
    <source>
        <dbReference type="ARBA" id="ARBA00005072"/>
    </source>
</evidence>
<evidence type="ECO:0000256" key="7">
    <source>
        <dbReference type="ARBA" id="ARBA00013053"/>
    </source>
</evidence>
<evidence type="ECO:0000256" key="6">
    <source>
        <dbReference type="ARBA" id="ARBA00009320"/>
    </source>
</evidence>
<gene>
    <name evidence="22" type="ORF">J5837_09720</name>
</gene>
<name>A0A940X3P2_9GAMM</name>
<comment type="similarity">
    <text evidence="6 18">Belongs to the class-IV pyridoxal-phosphate-dependent aminotransferase family.</text>
</comment>
<evidence type="ECO:0000256" key="1">
    <source>
        <dbReference type="ARBA" id="ARBA00001933"/>
    </source>
</evidence>
<keyword evidence="9 20" id="KW-0032">Aminotransferase</keyword>
<evidence type="ECO:0000256" key="4">
    <source>
        <dbReference type="ARBA" id="ARBA00004931"/>
    </source>
</evidence>
<evidence type="ECO:0000256" key="10">
    <source>
        <dbReference type="ARBA" id="ARBA00022605"/>
    </source>
</evidence>
<comment type="caution">
    <text evidence="22">The sequence shown here is derived from an EMBL/GenBank/DDBJ whole genome shotgun (WGS) entry which is preliminary data.</text>
</comment>
<evidence type="ECO:0000256" key="21">
    <source>
        <dbReference type="RuleBase" id="RU004519"/>
    </source>
</evidence>
<evidence type="ECO:0000256" key="2">
    <source>
        <dbReference type="ARBA" id="ARBA00003109"/>
    </source>
</evidence>
<keyword evidence="11 20" id="KW-0808">Transferase</keyword>
<evidence type="ECO:0000256" key="11">
    <source>
        <dbReference type="ARBA" id="ARBA00022679"/>
    </source>
</evidence>
<evidence type="ECO:0000256" key="20">
    <source>
        <dbReference type="RuleBase" id="RU004517"/>
    </source>
</evidence>
<keyword evidence="10 20" id="KW-0028">Amino-acid biosynthesis</keyword>
<dbReference type="InterPro" id="IPR018300">
    <property type="entry name" value="Aminotrans_IV_CS"/>
</dbReference>
<evidence type="ECO:0000256" key="19">
    <source>
        <dbReference type="RuleBase" id="RU004516"/>
    </source>
</evidence>
<keyword evidence="23" id="KW-1185">Reference proteome</keyword>
<dbReference type="PANTHER" id="PTHR11825:SF44">
    <property type="entry name" value="BRANCHED-CHAIN-AMINO-ACID AMINOTRANSFERASE"/>
    <property type="match status" value="1"/>
</dbReference>
<organism evidence="22 23">
    <name type="scientific">Pseudoxanthomonas helianthi</name>
    <dbReference type="NCBI Taxonomy" id="1453541"/>
    <lineage>
        <taxon>Bacteria</taxon>
        <taxon>Pseudomonadati</taxon>
        <taxon>Pseudomonadota</taxon>
        <taxon>Gammaproteobacteria</taxon>
        <taxon>Lysobacterales</taxon>
        <taxon>Lysobacteraceae</taxon>
        <taxon>Pseudoxanthomonas</taxon>
    </lineage>
</organism>
<evidence type="ECO:0000256" key="13">
    <source>
        <dbReference type="ARBA" id="ARBA00023304"/>
    </source>
</evidence>
<dbReference type="EC" id="2.6.1.42" evidence="7 20"/>
<dbReference type="NCBIfam" id="TIGR01123">
    <property type="entry name" value="ilvE_II"/>
    <property type="match status" value="1"/>
</dbReference>
<comment type="catalytic activity">
    <reaction evidence="14 20">
        <text>L-valine + 2-oxoglutarate = 3-methyl-2-oxobutanoate + L-glutamate</text>
        <dbReference type="Rhea" id="RHEA:24813"/>
        <dbReference type="ChEBI" id="CHEBI:11851"/>
        <dbReference type="ChEBI" id="CHEBI:16810"/>
        <dbReference type="ChEBI" id="CHEBI:29985"/>
        <dbReference type="ChEBI" id="CHEBI:57762"/>
        <dbReference type="EC" id="2.6.1.42"/>
    </reaction>
</comment>
<dbReference type="SUPFAM" id="SSF56752">
    <property type="entry name" value="D-aminoacid aminotransferase-like PLP-dependent enzymes"/>
    <property type="match status" value="1"/>
</dbReference>
<dbReference type="NCBIfam" id="NF009897">
    <property type="entry name" value="PRK13357.1"/>
    <property type="match status" value="1"/>
</dbReference>
<dbReference type="Gene3D" id="3.30.470.10">
    <property type="match status" value="1"/>
</dbReference>
<comment type="pathway">
    <text evidence="3 21">Amino-acid biosynthesis; L-isoleucine biosynthesis; L-isoleucine from 2-oxobutanoate: step 4/4.</text>
</comment>
<evidence type="ECO:0000313" key="22">
    <source>
        <dbReference type="EMBL" id="MBP3984696.1"/>
    </source>
</evidence>
<reference evidence="22" key="1">
    <citation type="journal article" date="2016" name="Int. J. Syst. Evol. Microbiol.">
        <title>Pseudoxanthomonas helianthi sp. nov., isolated from roots of Jerusalem artichoke (Helianthus tuberosus).</title>
        <authorList>
            <person name="Kittiwongwattana C."/>
            <person name="Thawai C."/>
        </authorList>
    </citation>
    <scope>NUCLEOTIDE SEQUENCE</scope>
    <source>
        <strain evidence="22">110414</strain>
    </source>
</reference>
<evidence type="ECO:0000256" key="8">
    <source>
        <dbReference type="ARBA" id="ARBA00018179"/>
    </source>
</evidence>
<dbReference type="Proteomes" id="UP000673447">
    <property type="component" value="Unassembled WGS sequence"/>
</dbReference>
<comment type="pathway">
    <text evidence="4 21">Amino-acid biosynthesis; L-valine biosynthesis; L-valine from pyruvate: step 4/4.</text>
</comment>
<dbReference type="GO" id="GO:0004084">
    <property type="term" value="F:branched-chain-amino-acid transaminase activity"/>
    <property type="evidence" value="ECO:0007669"/>
    <property type="project" value="UniProtKB-EC"/>
</dbReference>
<dbReference type="Gene3D" id="3.20.10.10">
    <property type="entry name" value="D-amino Acid Aminotransferase, subunit A, domain 2"/>
    <property type="match status" value="1"/>
</dbReference>
<comment type="function">
    <text evidence="2">Acts on leucine, isoleucine and valine.</text>
</comment>
<dbReference type="EMBL" id="JAGKTC010000002">
    <property type="protein sequence ID" value="MBP3984696.1"/>
    <property type="molecule type" value="Genomic_DNA"/>
</dbReference>
<accession>A0A940X3P2</accession>
<dbReference type="InterPro" id="IPR001544">
    <property type="entry name" value="Aminotrans_IV"/>
</dbReference>
<dbReference type="PANTHER" id="PTHR11825">
    <property type="entry name" value="SUBGROUP IIII AMINOTRANSFERASE"/>
    <property type="match status" value="1"/>
</dbReference>
<dbReference type="PROSITE" id="PS00770">
    <property type="entry name" value="AA_TRANSFER_CLASS_4"/>
    <property type="match status" value="1"/>
</dbReference>
<dbReference type="RefSeq" id="WP_210536563.1">
    <property type="nucleotide sequence ID" value="NZ_JAGKTC010000002.1"/>
</dbReference>
<dbReference type="AlphaFoldDB" id="A0A940X3P2"/>
<evidence type="ECO:0000256" key="15">
    <source>
        <dbReference type="ARBA" id="ARBA00048798"/>
    </source>
</evidence>
<evidence type="ECO:0000256" key="3">
    <source>
        <dbReference type="ARBA" id="ARBA00004824"/>
    </source>
</evidence>
<evidence type="ECO:0000256" key="12">
    <source>
        <dbReference type="ARBA" id="ARBA00022898"/>
    </source>
</evidence>
<dbReference type="PIRSF" id="PIRSF006468">
    <property type="entry name" value="BCAT1"/>
    <property type="match status" value="1"/>
</dbReference>
<feature type="modified residue" description="N6-(pyridoxal phosphate)lysine" evidence="17">
    <location>
        <position position="207"/>
    </location>
</feature>
<comment type="cofactor">
    <cofactor evidence="1 19">
        <name>pyridoxal 5'-phosphate</name>
        <dbReference type="ChEBI" id="CHEBI:597326"/>
    </cofactor>
</comment>
<dbReference type="InterPro" id="IPR033939">
    <property type="entry name" value="BCAT_family"/>
</dbReference>
<dbReference type="Pfam" id="PF01063">
    <property type="entry name" value="Aminotran_4"/>
    <property type="match status" value="1"/>
</dbReference>
<dbReference type="InterPro" id="IPR036038">
    <property type="entry name" value="Aminotransferase-like"/>
</dbReference>
<comment type="catalytic activity">
    <reaction evidence="15 20">
        <text>L-isoleucine + 2-oxoglutarate = (S)-3-methyl-2-oxopentanoate + L-glutamate</text>
        <dbReference type="Rhea" id="RHEA:24801"/>
        <dbReference type="ChEBI" id="CHEBI:16810"/>
        <dbReference type="ChEBI" id="CHEBI:29985"/>
        <dbReference type="ChEBI" id="CHEBI:35146"/>
        <dbReference type="ChEBI" id="CHEBI:58045"/>
        <dbReference type="EC" id="2.6.1.42"/>
    </reaction>
</comment>
<evidence type="ECO:0000256" key="9">
    <source>
        <dbReference type="ARBA" id="ARBA00022576"/>
    </source>
</evidence>
<keyword evidence="12 19" id="KW-0663">Pyridoxal phosphate</keyword>
<evidence type="ECO:0000256" key="16">
    <source>
        <dbReference type="ARBA" id="ARBA00049229"/>
    </source>
</evidence>
<dbReference type="InterPro" id="IPR043132">
    <property type="entry name" value="BCAT-like_C"/>
</dbReference>
<keyword evidence="13 20" id="KW-0100">Branched-chain amino acid biosynthesis</keyword>
<dbReference type="InterPro" id="IPR005786">
    <property type="entry name" value="B_amino_transII"/>
</dbReference>
<comment type="catalytic activity">
    <reaction evidence="16 20">
        <text>L-leucine + 2-oxoglutarate = 4-methyl-2-oxopentanoate + L-glutamate</text>
        <dbReference type="Rhea" id="RHEA:18321"/>
        <dbReference type="ChEBI" id="CHEBI:16810"/>
        <dbReference type="ChEBI" id="CHEBI:17865"/>
        <dbReference type="ChEBI" id="CHEBI:29985"/>
        <dbReference type="ChEBI" id="CHEBI:57427"/>
        <dbReference type="EC" id="2.6.1.42"/>
    </reaction>
</comment>
<dbReference type="GO" id="GO:0009082">
    <property type="term" value="P:branched-chain amino acid biosynthetic process"/>
    <property type="evidence" value="ECO:0007669"/>
    <property type="project" value="UniProtKB-KW"/>
</dbReference>
<proteinExistence type="inferred from homology"/>
<comment type="pathway">
    <text evidence="5 21">Amino-acid biosynthesis; L-leucine biosynthesis; L-leucine from 3-methyl-2-oxobutanoate: step 4/4.</text>
</comment>
<protein>
    <recommendedName>
        <fullName evidence="8 20">Branched-chain-amino-acid aminotransferase</fullName>
        <ecNumber evidence="7 20">2.6.1.42</ecNumber>
    </recommendedName>
</protein>
<sequence>MNAPAASPLVYQVTPSDRARSAEQRAAILAGELGFGKYFTDHMVAIQWDKAKGWHDAQVHAYGPLALDPAASVLHYGQEIFEGIKAYRHADGSIWTFRPDANGARLQRSARRLALPELPVTEFTESLRQLVAIDHDWVPSTPESSLYFRPFMIATEAFLGVRAAQAAGYYVIASPAGAYFAKGVAPVSIWLSEDYARAAKGGTGAAKCGGNYAASLLPQQEAYAQGCSQVLFLDPVEGKYLEELGGMNVFLVYRDGRIVTPELSGSILEGITRSSILQLARDRGLKVEERKVSIDEWKDGVASGEISEVFACGTAAVVTPIGELKGKGFSVGDVNAPAGEVTMAIRKELTDIQYGRLPDRHGWLVKLRD</sequence>
<dbReference type="CDD" id="cd01557">
    <property type="entry name" value="BCAT_beta_family"/>
    <property type="match status" value="1"/>
</dbReference>
<reference evidence="22" key="2">
    <citation type="submission" date="2021-03" db="EMBL/GenBank/DDBJ databases">
        <authorList>
            <person name="Cao W."/>
        </authorList>
    </citation>
    <scope>NUCLEOTIDE SEQUENCE</scope>
    <source>
        <strain evidence="22">110414</strain>
    </source>
</reference>
<dbReference type="InterPro" id="IPR043131">
    <property type="entry name" value="BCAT-like_N"/>
</dbReference>
<evidence type="ECO:0000313" key="23">
    <source>
        <dbReference type="Proteomes" id="UP000673447"/>
    </source>
</evidence>
<evidence type="ECO:0000256" key="18">
    <source>
        <dbReference type="RuleBase" id="RU004106"/>
    </source>
</evidence>
<dbReference type="GO" id="GO:0008652">
    <property type="term" value="P:amino acid biosynthetic process"/>
    <property type="evidence" value="ECO:0007669"/>
    <property type="project" value="UniProtKB-KW"/>
</dbReference>